<protein>
    <submittedName>
        <fullName evidence="3">Reverse transcriptase</fullName>
    </submittedName>
</protein>
<evidence type="ECO:0000313" key="1">
    <source>
        <dbReference type="EMBL" id="VDL94046.1"/>
    </source>
</evidence>
<reference evidence="3" key="1">
    <citation type="submission" date="2016-06" db="UniProtKB">
        <authorList>
            <consortium name="WormBaseParasite"/>
        </authorList>
    </citation>
    <scope>IDENTIFICATION</scope>
</reference>
<accession>A0A183STW3</accession>
<dbReference type="EMBL" id="UYSU01034248">
    <property type="protein sequence ID" value="VDL94046.1"/>
    <property type="molecule type" value="Genomic_DNA"/>
</dbReference>
<dbReference type="Proteomes" id="UP000275846">
    <property type="component" value="Unassembled WGS sequence"/>
</dbReference>
<gene>
    <name evidence="1" type="ORF">SSLN_LOCUS7661</name>
</gene>
<keyword evidence="2" id="KW-1185">Reference proteome</keyword>
<proteinExistence type="predicted"/>
<reference evidence="1 2" key="2">
    <citation type="submission" date="2018-11" db="EMBL/GenBank/DDBJ databases">
        <authorList>
            <consortium name="Pathogen Informatics"/>
        </authorList>
    </citation>
    <scope>NUCLEOTIDE SEQUENCE [LARGE SCALE GENOMIC DNA]</scope>
    <source>
        <strain evidence="1 2">NST_G2</strain>
    </source>
</reference>
<sequence length="185" mass="20870">MQTLTRVRFHGNDHTVRETIETWHTRSASINRCWALPVAYKALRASVAMLRLSRISARVVWFSANHSYPYSLISLLSWRRTYALVWLPTCFNLLSTIASQLASHSCSFYSGPSLKALMTRVSLWVKIMRQTQLTKDQAKHESRHGLVCDGLARKVPQPVSDVGAVVTTPADERTDSLRSVNKIAS</sequence>
<organism evidence="3">
    <name type="scientific">Schistocephalus solidus</name>
    <name type="common">Tapeworm</name>
    <dbReference type="NCBI Taxonomy" id="70667"/>
    <lineage>
        <taxon>Eukaryota</taxon>
        <taxon>Metazoa</taxon>
        <taxon>Spiralia</taxon>
        <taxon>Lophotrochozoa</taxon>
        <taxon>Platyhelminthes</taxon>
        <taxon>Cestoda</taxon>
        <taxon>Eucestoda</taxon>
        <taxon>Diphyllobothriidea</taxon>
        <taxon>Diphyllobothriidae</taxon>
        <taxon>Schistocephalus</taxon>
    </lineage>
</organism>
<evidence type="ECO:0000313" key="3">
    <source>
        <dbReference type="WBParaSite" id="SSLN_0000795101-mRNA-1"/>
    </source>
</evidence>
<evidence type="ECO:0000313" key="2">
    <source>
        <dbReference type="Proteomes" id="UP000275846"/>
    </source>
</evidence>
<dbReference type="WBParaSite" id="SSLN_0000795101-mRNA-1">
    <property type="protein sequence ID" value="SSLN_0000795101-mRNA-1"/>
    <property type="gene ID" value="SSLN_0000795101"/>
</dbReference>
<dbReference type="AlphaFoldDB" id="A0A183STW3"/>
<name>A0A183STW3_SCHSO</name>